<dbReference type="RefSeq" id="WP_016182928.1">
    <property type="nucleotide sequence ID" value="NZ_KB890297.1"/>
</dbReference>
<dbReference type="EMBL" id="ASWJ01000003">
    <property type="protein sequence ID" value="EOW87395.1"/>
    <property type="molecule type" value="Genomic_DNA"/>
</dbReference>
<protein>
    <recommendedName>
        <fullName evidence="3">Endonuclease/exonuclease/phosphatase domain-containing protein</fullName>
    </recommendedName>
</protein>
<dbReference type="Proteomes" id="UP000014113">
    <property type="component" value="Unassembled WGS sequence"/>
</dbReference>
<dbReference type="OrthoDB" id="2080505at2"/>
<dbReference type="AlphaFoldDB" id="S1NEC6"/>
<keyword evidence="2" id="KW-1185">Reference proteome</keyword>
<dbReference type="STRING" id="1121865.OMW_00765"/>
<dbReference type="SUPFAM" id="SSF56219">
    <property type="entry name" value="DNase I-like"/>
    <property type="match status" value="1"/>
</dbReference>
<evidence type="ECO:0008006" key="3">
    <source>
        <dbReference type="Google" id="ProtNLM"/>
    </source>
</evidence>
<reference evidence="1 2" key="1">
    <citation type="submission" date="2013-03" db="EMBL/GenBank/DDBJ databases">
        <title>The Genome Sequence of Enterococcus columbae ATCC_51263 (PacBio/Illumina hybrid assembly).</title>
        <authorList>
            <consortium name="The Broad Institute Genomics Platform"/>
            <consortium name="The Broad Institute Genome Sequencing Center for Infectious Disease"/>
            <person name="Earl A."/>
            <person name="Russ C."/>
            <person name="Gilmore M."/>
            <person name="Surin D."/>
            <person name="Walker B."/>
            <person name="Young S."/>
            <person name="Zeng Q."/>
            <person name="Gargeya S."/>
            <person name="Fitzgerald M."/>
            <person name="Haas B."/>
            <person name="Abouelleil A."/>
            <person name="Allen A.W."/>
            <person name="Alvarado L."/>
            <person name="Arachchi H.M."/>
            <person name="Berlin A.M."/>
            <person name="Chapman S.B."/>
            <person name="Gainer-Dewar J."/>
            <person name="Goldberg J."/>
            <person name="Griggs A."/>
            <person name="Gujja S."/>
            <person name="Hansen M."/>
            <person name="Howarth C."/>
            <person name="Imamovic A."/>
            <person name="Ireland A."/>
            <person name="Larimer J."/>
            <person name="McCowan C."/>
            <person name="Murphy C."/>
            <person name="Pearson M."/>
            <person name="Poon T.W."/>
            <person name="Priest M."/>
            <person name="Roberts A."/>
            <person name="Saif S."/>
            <person name="Shea T."/>
            <person name="Sisk P."/>
            <person name="Sykes S."/>
            <person name="Wortman J."/>
            <person name="Nusbaum C."/>
            <person name="Birren B."/>
        </authorList>
    </citation>
    <scope>NUCLEOTIDE SEQUENCE [LARGE SCALE GENOMIC DNA]</scope>
    <source>
        <strain evidence="1 2">ATCC 51263</strain>
    </source>
</reference>
<accession>S1NEC6</accession>
<sequence>MNIGFCNMNFWKPVYDMKFSEKQEYLVEKVKNEEPVILAINEHASHQTLISNLDKMLGGEYSVVKPNFDNVSHPRSLQNLLIIKDGIKYTIQNVNCCLPNRLNVVDVYLLGEDEDKTPIRIINVYMVQTAILKPHLRENRENLSRKLWKEIKELLESEEYRRIPTIVMGDLQELSSGENIKYLTETLGYYELVEGFAPVSTFDNKTIDHVLFSREAREILKPRNYSVNNDALSYSDHPYISVEVA</sequence>
<dbReference type="PATRIC" id="fig|1121865.3.peg.753"/>
<name>S1NEC6_9ENTE</name>
<dbReference type="InterPro" id="IPR036691">
    <property type="entry name" value="Endo/exonu/phosph_ase_sf"/>
</dbReference>
<organism evidence="1 2">
    <name type="scientific">Enterococcus columbae DSM 7374 = ATCC 51263</name>
    <dbReference type="NCBI Taxonomy" id="1121865"/>
    <lineage>
        <taxon>Bacteria</taxon>
        <taxon>Bacillati</taxon>
        <taxon>Bacillota</taxon>
        <taxon>Bacilli</taxon>
        <taxon>Lactobacillales</taxon>
        <taxon>Enterococcaceae</taxon>
        <taxon>Enterococcus</taxon>
    </lineage>
</organism>
<evidence type="ECO:0000313" key="1">
    <source>
        <dbReference type="EMBL" id="EOW87395.1"/>
    </source>
</evidence>
<proteinExistence type="predicted"/>
<evidence type="ECO:0000313" key="2">
    <source>
        <dbReference type="Proteomes" id="UP000014113"/>
    </source>
</evidence>
<gene>
    <name evidence="1" type="ORF">I568_00439</name>
</gene>
<dbReference type="Gene3D" id="3.60.10.10">
    <property type="entry name" value="Endonuclease/exonuclease/phosphatase"/>
    <property type="match status" value="1"/>
</dbReference>
<comment type="caution">
    <text evidence="1">The sequence shown here is derived from an EMBL/GenBank/DDBJ whole genome shotgun (WGS) entry which is preliminary data.</text>
</comment>